<dbReference type="HOGENOM" id="CLU_2606453_0_0_1"/>
<dbReference type="OrthoDB" id="4032961at2759"/>
<accession>A0A0C7N0N0</accession>
<evidence type="ECO:0000313" key="2">
    <source>
        <dbReference type="EMBL" id="CEP63702.1"/>
    </source>
</evidence>
<reference evidence="2 3" key="1">
    <citation type="submission" date="2014-12" db="EMBL/GenBank/DDBJ databases">
        <authorList>
            <person name="Neuveglise Cecile"/>
        </authorList>
    </citation>
    <scope>NUCLEOTIDE SEQUENCE [LARGE SCALE GENOMIC DNA]</scope>
    <source>
        <strain evidence="2 3">CBS 12615</strain>
    </source>
</reference>
<dbReference type="AlphaFoldDB" id="A0A0C7N0N0"/>
<keyword evidence="1" id="KW-0812">Transmembrane</keyword>
<keyword evidence="3" id="KW-1185">Reference proteome</keyword>
<evidence type="ECO:0000256" key="1">
    <source>
        <dbReference type="SAM" id="Phobius"/>
    </source>
</evidence>
<dbReference type="EMBL" id="LN736368">
    <property type="protein sequence ID" value="CEP63702.1"/>
    <property type="molecule type" value="Genomic_DNA"/>
</dbReference>
<dbReference type="GeneID" id="34687220"/>
<organism evidence="2 3">
    <name type="scientific">Lachancea lanzarotensis</name>
    <dbReference type="NCBI Taxonomy" id="1245769"/>
    <lineage>
        <taxon>Eukaryota</taxon>
        <taxon>Fungi</taxon>
        <taxon>Dikarya</taxon>
        <taxon>Ascomycota</taxon>
        <taxon>Saccharomycotina</taxon>
        <taxon>Saccharomycetes</taxon>
        <taxon>Saccharomycetales</taxon>
        <taxon>Saccharomycetaceae</taxon>
        <taxon>Lachancea</taxon>
    </lineage>
</organism>
<protein>
    <submittedName>
        <fullName evidence="2">LALA0S09e00584g1_1</fullName>
    </submittedName>
</protein>
<dbReference type="RefSeq" id="XP_022629914.1">
    <property type="nucleotide sequence ID" value="XM_022770589.1"/>
</dbReference>
<keyword evidence="1" id="KW-0472">Membrane</keyword>
<evidence type="ECO:0000313" key="3">
    <source>
        <dbReference type="Proteomes" id="UP000054304"/>
    </source>
</evidence>
<proteinExistence type="predicted"/>
<dbReference type="Proteomes" id="UP000054304">
    <property type="component" value="Unassembled WGS sequence"/>
</dbReference>
<feature type="transmembrane region" description="Helical" evidence="1">
    <location>
        <begin position="22"/>
        <end position="41"/>
    </location>
</feature>
<gene>
    <name evidence="2" type="ORF">LALA0_S09e00584g</name>
</gene>
<keyword evidence="1" id="KW-1133">Transmembrane helix</keyword>
<sequence length="80" mass="8678">MSDAGSVNKLTRSPVAKHFKSGALGFVVGISIASLLAIRIVDRARKEMDWNDSVSDLSKSVRKLELHVAKLEQKTSASKP</sequence>
<name>A0A0C7N0N0_9SACH</name>